<evidence type="ECO:0000313" key="21">
    <source>
        <dbReference type="RefSeq" id="XP_033793153.1"/>
    </source>
</evidence>
<evidence type="ECO:0000256" key="2">
    <source>
        <dbReference type="ARBA" id="ARBA00004123"/>
    </source>
</evidence>
<evidence type="ECO:0000256" key="15">
    <source>
        <dbReference type="SAM" id="MobiDB-lite"/>
    </source>
</evidence>
<evidence type="ECO:0000256" key="13">
    <source>
        <dbReference type="ARBA" id="ARBA00063132"/>
    </source>
</evidence>
<evidence type="ECO:0000256" key="8">
    <source>
        <dbReference type="ARBA" id="ARBA00022801"/>
    </source>
</evidence>
<evidence type="ECO:0000256" key="6">
    <source>
        <dbReference type="ARBA" id="ARBA00022759"/>
    </source>
</evidence>
<dbReference type="GO" id="GO:0005634">
    <property type="term" value="C:nucleus"/>
    <property type="evidence" value="ECO:0007669"/>
    <property type="project" value="UniProtKB-SubCell"/>
</dbReference>
<dbReference type="Gene3D" id="1.10.150.20">
    <property type="entry name" value="5' to 3' exonuclease, C-terminal subdomain"/>
    <property type="match status" value="1"/>
</dbReference>
<keyword evidence="8" id="KW-0378">Hydrolase</keyword>
<dbReference type="SMART" id="SM00485">
    <property type="entry name" value="XPGN"/>
    <property type="match status" value="1"/>
</dbReference>
<dbReference type="SUPFAM" id="SSF47807">
    <property type="entry name" value="5' to 3' exonuclease, C-terminal subdomain"/>
    <property type="match status" value="1"/>
</dbReference>
<dbReference type="GO" id="GO:0017108">
    <property type="term" value="F:5'-flap endonuclease activity"/>
    <property type="evidence" value="ECO:0007669"/>
    <property type="project" value="UniProtKB-ARBA"/>
</dbReference>
<dbReference type="Pfam" id="PF00752">
    <property type="entry name" value="XPG_N"/>
    <property type="match status" value="1"/>
</dbReference>
<evidence type="ECO:0000313" key="22">
    <source>
        <dbReference type="RefSeq" id="XP_033793154.1"/>
    </source>
</evidence>
<evidence type="ECO:0000313" key="19">
    <source>
        <dbReference type="RefSeq" id="XP_033793151.1"/>
    </source>
</evidence>
<keyword evidence="3" id="KW-0597">Phosphoprotein</keyword>
<dbReference type="SUPFAM" id="SSF88723">
    <property type="entry name" value="PIN domain-like"/>
    <property type="match status" value="1"/>
</dbReference>
<dbReference type="PANTHER" id="PTHR11081:SF70">
    <property type="entry name" value="FLAP ENDONUCLEASE GEN HOMOLOG 1"/>
    <property type="match status" value="1"/>
</dbReference>
<dbReference type="GO" id="GO:0000400">
    <property type="term" value="F:four-way junction DNA binding"/>
    <property type="evidence" value="ECO:0007669"/>
    <property type="project" value="UniProtKB-ARBA"/>
</dbReference>
<dbReference type="InterPro" id="IPR006084">
    <property type="entry name" value="XPG/Rad2"/>
</dbReference>
<dbReference type="GO" id="GO:0006281">
    <property type="term" value="P:DNA repair"/>
    <property type="evidence" value="ECO:0007669"/>
    <property type="project" value="UniProtKB-KW"/>
</dbReference>
<dbReference type="KEGG" id="gsh:117357073"/>
<keyword evidence="11" id="KW-0539">Nucleus</keyword>
<keyword evidence="4" id="KW-0540">Nuclease</keyword>
<evidence type="ECO:0000256" key="9">
    <source>
        <dbReference type="ARBA" id="ARBA00022842"/>
    </source>
</evidence>
<dbReference type="InterPro" id="IPR036279">
    <property type="entry name" value="5-3_exonuclease_C_sf"/>
</dbReference>
<organism evidence="18 19">
    <name type="scientific">Geotrypetes seraphini</name>
    <name type="common">Gaboon caecilian</name>
    <name type="synonym">Caecilia seraphini</name>
    <dbReference type="NCBI Taxonomy" id="260995"/>
    <lineage>
        <taxon>Eukaryota</taxon>
        <taxon>Metazoa</taxon>
        <taxon>Chordata</taxon>
        <taxon>Craniata</taxon>
        <taxon>Vertebrata</taxon>
        <taxon>Euteleostomi</taxon>
        <taxon>Amphibia</taxon>
        <taxon>Gymnophiona</taxon>
        <taxon>Geotrypetes</taxon>
    </lineage>
</organism>
<dbReference type="RefSeq" id="XP_033793153.1">
    <property type="nucleotide sequence ID" value="XM_033937262.1"/>
</dbReference>
<dbReference type="InterPro" id="IPR029060">
    <property type="entry name" value="PIN-like_dom_sf"/>
</dbReference>
<dbReference type="InterPro" id="IPR006086">
    <property type="entry name" value="XPG-I_dom"/>
</dbReference>
<accession>A0A6P8R3A3</accession>
<dbReference type="GeneID" id="117357073"/>
<dbReference type="OrthoDB" id="2959108at2759"/>
<gene>
    <name evidence="19 20 21 22" type="primary">GEN1</name>
</gene>
<comment type="similarity">
    <text evidence="12">Belongs to the XPG/RAD2 endonuclease family. GEN subfamily.</text>
</comment>
<comment type="subunit">
    <text evidence="13">Largely monomeric, dimerizes on the Holliday junction and the first nick occurs upon dimerization at the junction.</text>
</comment>
<proteinExistence type="inferred from homology"/>
<dbReference type="FunFam" id="3.40.50.1010:FF:000024">
    <property type="entry name" value="flap endonuclease GEN homolog 1"/>
    <property type="match status" value="1"/>
</dbReference>
<evidence type="ECO:0000256" key="4">
    <source>
        <dbReference type="ARBA" id="ARBA00022722"/>
    </source>
</evidence>
<evidence type="ECO:0000256" key="7">
    <source>
        <dbReference type="ARBA" id="ARBA00022763"/>
    </source>
</evidence>
<keyword evidence="7" id="KW-0227">DNA damage</keyword>
<dbReference type="Proteomes" id="UP000515159">
    <property type="component" value="Chromosome 3"/>
</dbReference>
<evidence type="ECO:0000313" key="20">
    <source>
        <dbReference type="RefSeq" id="XP_033793152.1"/>
    </source>
</evidence>
<dbReference type="PANTHER" id="PTHR11081">
    <property type="entry name" value="FLAP ENDONUCLEASE FAMILY MEMBER"/>
    <property type="match status" value="1"/>
</dbReference>
<evidence type="ECO:0000256" key="14">
    <source>
        <dbReference type="ARBA" id="ARBA00070188"/>
    </source>
</evidence>
<dbReference type="GO" id="GO:0008821">
    <property type="term" value="F:crossover junction DNA endonuclease activity"/>
    <property type="evidence" value="ECO:0007669"/>
    <property type="project" value="UniProtKB-ARBA"/>
</dbReference>
<dbReference type="PRINTS" id="PR00853">
    <property type="entry name" value="XPGRADSUPER"/>
</dbReference>
<dbReference type="InterPro" id="IPR006085">
    <property type="entry name" value="XPG_DNA_repair_N"/>
</dbReference>
<dbReference type="Pfam" id="PF18704">
    <property type="entry name" value="Chromo_2"/>
    <property type="match status" value="1"/>
</dbReference>
<dbReference type="Gene3D" id="3.40.50.1010">
    <property type="entry name" value="5'-nuclease"/>
    <property type="match status" value="1"/>
</dbReference>
<evidence type="ECO:0000313" key="18">
    <source>
        <dbReference type="Proteomes" id="UP000515159"/>
    </source>
</evidence>
<dbReference type="RefSeq" id="XP_033793151.1">
    <property type="nucleotide sequence ID" value="XM_033937260.1"/>
</dbReference>
<comment type="cofactor">
    <cofactor evidence="1">
        <name>Mg(2+)</name>
        <dbReference type="ChEBI" id="CHEBI:18420"/>
    </cofactor>
</comment>
<dbReference type="CDD" id="cd09869">
    <property type="entry name" value="PIN_GEN1"/>
    <property type="match status" value="1"/>
</dbReference>
<dbReference type="GO" id="GO:0046872">
    <property type="term" value="F:metal ion binding"/>
    <property type="evidence" value="ECO:0007669"/>
    <property type="project" value="UniProtKB-KW"/>
</dbReference>
<evidence type="ECO:0000256" key="11">
    <source>
        <dbReference type="ARBA" id="ARBA00023242"/>
    </source>
</evidence>
<dbReference type="InterPro" id="IPR041012">
    <property type="entry name" value="GEN_chromo"/>
</dbReference>
<dbReference type="CTD" id="348654"/>
<keyword evidence="10" id="KW-0234">DNA repair</keyword>
<dbReference type="AlphaFoldDB" id="A0A6P8R3A3"/>
<feature type="domain" description="XPG N-terminal" evidence="17">
    <location>
        <begin position="1"/>
        <end position="96"/>
    </location>
</feature>
<keyword evidence="6 19" id="KW-0255">Endonuclease</keyword>
<dbReference type="FunFam" id="1.10.150.20:FF:000030">
    <property type="entry name" value="Flap endonuclease GEN-like 1"/>
    <property type="match status" value="1"/>
</dbReference>
<evidence type="ECO:0000256" key="1">
    <source>
        <dbReference type="ARBA" id="ARBA00001946"/>
    </source>
</evidence>
<dbReference type="Pfam" id="PF00867">
    <property type="entry name" value="XPG_I"/>
    <property type="match status" value="1"/>
</dbReference>
<keyword evidence="9" id="KW-0460">Magnesium</keyword>
<dbReference type="RefSeq" id="XP_033793154.1">
    <property type="nucleotide sequence ID" value="XM_033937263.1"/>
</dbReference>
<feature type="domain" description="XPG-I" evidence="16">
    <location>
        <begin position="122"/>
        <end position="193"/>
    </location>
</feature>
<name>A0A6P8R3A3_GEOSA</name>
<protein>
    <recommendedName>
        <fullName evidence="14">Flap endonuclease GEN homolog 1</fullName>
    </recommendedName>
</protein>
<reference evidence="19 20" key="1">
    <citation type="submission" date="2025-04" db="UniProtKB">
        <authorList>
            <consortium name="RefSeq"/>
        </authorList>
    </citation>
    <scope>IDENTIFICATION</scope>
</reference>
<evidence type="ECO:0000256" key="12">
    <source>
        <dbReference type="ARBA" id="ARBA00038112"/>
    </source>
</evidence>
<dbReference type="SMART" id="SM00484">
    <property type="entry name" value="XPGI"/>
    <property type="match status" value="1"/>
</dbReference>
<evidence type="ECO:0000259" key="16">
    <source>
        <dbReference type="SMART" id="SM00484"/>
    </source>
</evidence>
<evidence type="ECO:0000256" key="3">
    <source>
        <dbReference type="ARBA" id="ARBA00022553"/>
    </source>
</evidence>
<feature type="region of interest" description="Disordered" evidence="15">
    <location>
        <begin position="921"/>
        <end position="945"/>
    </location>
</feature>
<keyword evidence="5" id="KW-0479">Metal-binding</keyword>
<evidence type="ECO:0000256" key="10">
    <source>
        <dbReference type="ARBA" id="ARBA00023204"/>
    </source>
</evidence>
<evidence type="ECO:0000259" key="17">
    <source>
        <dbReference type="SMART" id="SM00485"/>
    </source>
</evidence>
<keyword evidence="18" id="KW-1185">Reference proteome</keyword>
<evidence type="ECO:0000256" key="5">
    <source>
        <dbReference type="ARBA" id="ARBA00022723"/>
    </source>
</evidence>
<comment type="subcellular location">
    <subcellularLocation>
        <location evidence="2">Nucleus</location>
    </subcellularLocation>
</comment>
<dbReference type="RefSeq" id="XP_033793152.1">
    <property type="nucleotide sequence ID" value="XM_033937261.1"/>
</dbReference>
<sequence length="959" mass="107276">MGVTDLWQILEPVRQHIPLKSLSGKTLAVDLSLWVCEAQTVKKMIGKVIKPHLRNLFFRVSSLILMDVKLIFVMEGDAPKLKADTLSKRTTMRYGISKKNGPTRTGRSHFISVLKECLEMLECLGVPWVQAAGEAEAMCAYLNANGYVDGCITNDGDVFLYGAQTVYRNFTMNAKDPHVDCYKMSSIKERLGFDRDKLIGLGVLLGCDYLPKGVPGVGKEQAIKLIESLKGQSLLERFRIWEKQFQNGEAQLLALKKITHCSVCCHPGSAKDHKCNGCKLCGSARYCEPHDYNYQCPCDWHHMEHMKQASAAENSIKKKAGACVGFPFHEVIQEFVITKDKVEKRIKWQRPSLLAFQKFALKMLDWPQHYSCEKVLVLLTHYDMFERKSGQMDMRQLQAIRIIKTRVRSGVPCFEVEWEKPEHYVYAEGHPLESQPVTVEEESLFRAAYPDIVVLFERVKLNVDDRKHKSKKTKIKGKQISELDSVVDQLAQMKLKYEEKETITSLDSEEDLKIILNGRNLQKPLSSCDDSSYTVVSSRTPGSLPNAYPVYVLDSAKSTRMFDDPLSPSVQFSKQPLHVSSPDTSFLISEMQLSNIDWEATSFSCSPQMQSHINPSQILITDEYAGYSFNNCTSQCQCRDISDIAAIRSGPRIQTSRCSPKFSSSVDTSVVAHFQTVPLKERNLLKNAFQCGTSHPRGLFASTTGLLTKQSFVESKRESSNPGTVGLPVLCSSSIVNIKKDSAQSDAQKEMKNCEAANMAVQAPEYEKPSSSAPRAVWSVHPGKFLSWAHDPQKESTDFGSGIVKPKISLKQNTKKSVCHVGYSSSEESDKEDINSELQLAKVKQRSIKMNPAQCKKMSSKKLGDNGRGLEASQGALIEQSCDRTGNWFADQDAAVLQTSISVHNSSSAIVHFQNSKERVTRCDSPLSPVQEHAKDDSVLSEDSPLPLSERLKLRLQSS</sequence>